<dbReference type="GO" id="GO:0050660">
    <property type="term" value="F:flavin adenine dinucleotide binding"/>
    <property type="evidence" value="ECO:0007669"/>
    <property type="project" value="InterPro"/>
</dbReference>
<keyword evidence="3" id="KW-0274">FAD</keyword>
<evidence type="ECO:0000313" key="7">
    <source>
        <dbReference type="EMBL" id="EMR63758.1"/>
    </source>
</evidence>
<dbReference type="Gene3D" id="3.50.50.60">
    <property type="entry name" value="FAD/NAD(P)-binding domain"/>
    <property type="match status" value="1"/>
</dbReference>
<keyword evidence="2" id="KW-0285">Flavoprotein</keyword>
<dbReference type="OrthoDB" id="269227at2759"/>
<feature type="domain" description="Glucose-methanol-choline oxidoreductase N-terminal" evidence="5">
    <location>
        <begin position="2"/>
        <end position="69"/>
    </location>
</feature>
<evidence type="ECO:0000259" key="5">
    <source>
        <dbReference type="Pfam" id="PF00732"/>
    </source>
</evidence>
<sequence length="274" mass="30182">MEGFEVTKVLLEDEDGVKKAIGVEGMWTPKEEATGVNPKSRRLVRVSAKKVIVASGALNTPLLLMKSGLKPVASIAAVFKEDVRPWEGEIATSGVTEFDNLDGKGYGTKIMGAAMFVDALKYRHMNCYLSIIRDRDAGSVSLDPVDGSPVIAYTMSPFDRKHTVLGLAATAKLCYIQGAREILPMVPNIPRFECHKSDRDPSDAEFAEWLERLERADLSPSAATLNSAHQMGSCRMSIDQDNGVVDETGKRSQPYDYGDDRFRPYCKGNCRKLK</sequence>
<protein>
    <submittedName>
        <fullName evidence="7">Putative long chain fatty alcohol oxidase protein</fullName>
    </submittedName>
</protein>
<dbReference type="Proteomes" id="UP000012174">
    <property type="component" value="Unassembled WGS sequence"/>
</dbReference>
<evidence type="ECO:0000256" key="3">
    <source>
        <dbReference type="ARBA" id="ARBA00022827"/>
    </source>
</evidence>
<dbReference type="InterPro" id="IPR007867">
    <property type="entry name" value="GMC_OxRtase_C"/>
</dbReference>
<dbReference type="PANTHER" id="PTHR46056">
    <property type="entry name" value="LONG-CHAIN-ALCOHOL OXIDASE"/>
    <property type="match status" value="1"/>
</dbReference>
<keyword evidence="4" id="KW-0560">Oxidoreductase</keyword>
<dbReference type="SUPFAM" id="SSF51905">
    <property type="entry name" value="FAD/NAD(P)-binding domain"/>
    <property type="match status" value="1"/>
</dbReference>
<evidence type="ECO:0000259" key="6">
    <source>
        <dbReference type="Pfam" id="PF05199"/>
    </source>
</evidence>
<dbReference type="InterPro" id="IPR036188">
    <property type="entry name" value="FAD/NAD-bd_sf"/>
</dbReference>
<evidence type="ECO:0000256" key="4">
    <source>
        <dbReference type="ARBA" id="ARBA00023002"/>
    </source>
</evidence>
<dbReference type="Pfam" id="PF05199">
    <property type="entry name" value="GMC_oxred_C"/>
    <property type="match status" value="1"/>
</dbReference>
<feature type="domain" description="Glucose-methanol-choline oxidoreductase C-terminal" evidence="6">
    <location>
        <begin position="136"/>
        <end position="250"/>
    </location>
</feature>
<dbReference type="KEGG" id="ela:UCREL1_9285"/>
<name>M7SHL2_EUTLA</name>
<dbReference type="AlphaFoldDB" id="M7SHL2"/>
<evidence type="ECO:0000256" key="2">
    <source>
        <dbReference type="ARBA" id="ARBA00022630"/>
    </source>
</evidence>
<keyword evidence="8" id="KW-1185">Reference proteome</keyword>
<dbReference type="eggNOG" id="ENOG502QSD8">
    <property type="taxonomic scope" value="Eukaryota"/>
</dbReference>
<proteinExistence type="inferred from homology"/>
<dbReference type="EMBL" id="KB707178">
    <property type="protein sequence ID" value="EMR63758.1"/>
    <property type="molecule type" value="Genomic_DNA"/>
</dbReference>
<accession>M7SHL2</accession>
<dbReference type="GO" id="GO:0016614">
    <property type="term" value="F:oxidoreductase activity, acting on CH-OH group of donors"/>
    <property type="evidence" value="ECO:0007669"/>
    <property type="project" value="InterPro"/>
</dbReference>
<reference evidence="8" key="1">
    <citation type="journal article" date="2013" name="Genome Announc.">
        <title>Draft genome sequence of the grapevine dieback fungus Eutypa lata UCR-EL1.</title>
        <authorList>
            <person name="Blanco-Ulate B."/>
            <person name="Rolshausen P.E."/>
            <person name="Cantu D."/>
        </authorList>
    </citation>
    <scope>NUCLEOTIDE SEQUENCE [LARGE SCALE GENOMIC DNA]</scope>
    <source>
        <strain evidence="8">UCR-EL1</strain>
    </source>
</reference>
<comment type="similarity">
    <text evidence="1">Belongs to the GMC oxidoreductase family.</text>
</comment>
<gene>
    <name evidence="7" type="ORF">UCREL1_9285</name>
</gene>
<evidence type="ECO:0000256" key="1">
    <source>
        <dbReference type="ARBA" id="ARBA00010790"/>
    </source>
</evidence>
<dbReference type="InterPro" id="IPR000172">
    <property type="entry name" value="GMC_OxRdtase_N"/>
</dbReference>
<evidence type="ECO:0000313" key="8">
    <source>
        <dbReference type="Proteomes" id="UP000012174"/>
    </source>
</evidence>
<dbReference type="PANTHER" id="PTHR46056:SF12">
    <property type="entry name" value="LONG-CHAIN-ALCOHOL OXIDASE"/>
    <property type="match status" value="1"/>
</dbReference>
<dbReference type="Pfam" id="PF00732">
    <property type="entry name" value="GMC_oxred_N"/>
    <property type="match status" value="1"/>
</dbReference>
<dbReference type="HOGENOM" id="CLU_1015742_0_0_1"/>
<organism evidence="7 8">
    <name type="scientific">Eutypa lata (strain UCR-EL1)</name>
    <name type="common">Grapevine dieback disease fungus</name>
    <name type="synonym">Eutypa armeniacae</name>
    <dbReference type="NCBI Taxonomy" id="1287681"/>
    <lineage>
        <taxon>Eukaryota</taxon>
        <taxon>Fungi</taxon>
        <taxon>Dikarya</taxon>
        <taxon>Ascomycota</taxon>
        <taxon>Pezizomycotina</taxon>
        <taxon>Sordariomycetes</taxon>
        <taxon>Xylariomycetidae</taxon>
        <taxon>Xylariales</taxon>
        <taxon>Diatrypaceae</taxon>
        <taxon>Eutypa</taxon>
    </lineage>
</organism>